<sequence>MSRKRRLFELSESEDSRKGDFSADDDDYDYHPTADEEGSNEDSLSEIEEDSRCQRRCGSRLFTLPLEIENSDILSVENGEPGTLPQSEERGDSESSDEIFSVRRPLMIPNRRPKHRILEDSSSAEEEEGQVKPRASSKREGCPMQPVRRVSGYVDKGYKLYTDNFYNSVLLTKLLTERSTYVCGTLRKNRKGNPKTLLSTKLIKGQMITKRTNNIFVCNWKDKREVLCISNMHKPILVPVSNKNGRVSIKPNVVRDYNNGMSGIDLSDQMLSYYSALRKPLFWYKKLAIHIFESFIHKACII</sequence>
<comment type="caution">
    <text evidence="3">The sequence shown here is derived from an EMBL/GenBank/DDBJ whole genome shotgun (WGS) entry which is preliminary data.</text>
</comment>
<gene>
    <name evidence="3" type="ORF">KGM_211516</name>
</gene>
<dbReference type="PANTHER" id="PTHR46599">
    <property type="entry name" value="PIGGYBAC TRANSPOSABLE ELEMENT-DERIVED PROTEIN 4"/>
    <property type="match status" value="1"/>
</dbReference>
<dbReference type="Pfam" id="PF13843">
    <property type="entry name" value="DDE_Tnp_1_7"/>
    <property type="match status" value="1"/>
</dbReference>
<dbReference type="STRING" id="278856.A0A212EHI4"/>
<keyword evidence="4" id="KW-1185">Reference proteome</keyword>
<dbReference type="InterPro" id="IPR029526">
    <property type="entry name" value="PGBD"/>
</dbReference>
<evidence type="ECO:0000313" key="3">
    <source>
        <dbReference type="EMBL" id="OWR40930.1"/>
    </source>
</evidence>
<evidence type="ECO:0000256" key="1">
    <source>
        <dbReference type="SAM" id="MobiDB-lite"/>
    </source>
</evidence>
<feature type="region of interest" description="Disordered" evidence="1">
    <location>
        <begin position="1"/>
        <end position="53"/>
    </location>
</feature>
<dbReference type="KEGG" id="dpl:KGM_211516"/>
<accession>A0A212EHI4</accession>
<name>A0A212EHI4_DANPL</name>
<dbReference type="InParanoid" id="A0A212EHI4"/>
<feature type="compositionally biased region" description="Acidic residues" evidence="1">
    <location>
        <begin position="35"/>
        <end position="49"/>
    </location>
</feature>
<feature type="region of interest" description="Disordered" evidence="1">
    <location>
        <begin position="72"/>
        <end position="98"/>
    </location>
</feature>
<dbReference type="EMBL" id="AGBW02014892">
    <property type="protein sequence ID" value="OWR40930.1"/>
    <property type="molecule type" value="Genomic_DNA"/>
</dbReference>
<dbReference type="PANTHER" id="PTHR46599:SF3">
    <property type="entry name" value="PIGGYBAC TRANSPOSABLE ELEMENT-DERIVED PROTEIN 4"/>
    <property type="match status" value="1"/>
</dbReference>
<organism evidence="3 4">
    <name type="scientific">Danaus plexippus plexippus</name>
    <dbReference type="NCBI Taxonomy" id="278856"/>
    <lineage>
        <taxon>Eukaryota</taxon>
        <taxon>Metazoa</taxon>
        <taxon>Ecdysozoa</taxon>
        <taxon>Arthropoda</taxon>
        <taxon>Hexapoda</taxon>
        <taxon>Insecta</taxon>
        <taxon>Pterygota</taxon>
        <taxon>Neoptera</taxon>
        <taxon>Endopterygota</taxon>
        <taxon>Lepidoptera</taxon>
        <taxon>Glossata</taxon>
        <taxon>Ditrysia</taxon>
        <taxon>Papilionoidea</taxon>
        <taxon>Nymphalidae</taxon>
        <taxon>Danainae</taxon>
        <taxon>Danaini</taxon>
        <taxon>Danaina</taxon>
        <taxon>Danaus</taxon>
        <taxon>Danaus</taxon>
    </lineage>
</organism>
<evidence type="ECO:0000259" key="2">
    <source>
        <dbReference type="Pfam" id="PF13843"/>
    </source>
</evidence>
<evidence type="ECO:0000313" key="4">
    <source>
        <dbReference type="Proteomes" id="UP000007151"/>
    </source>
</evidence>
<feature type="domain" description="PiggyBac transposable element-derived protein" evidence="2">
    <location>
        <begin position="151"/>
        <end position="296"/>
    </location>
</feature>
<feature type="region of interest" description="Disordered" evidence="1">
    <location>
        <begin position="112"/>
        <end position="144"/>
    </location>
</feature>
<dbReference type="AlphaFoldDB" id="A0A212EHI4"/>
<reference evidence="3 4" key="1">
    <citation type="journal article" date="2011" name="Cell">
        <title>The monarch butterfly genome yields insights into long-distance migration.</title>
        <authorList>
            <person name="Zhan S."/>
            <person name="Merlin C."/>
            <person name="Boore J.L."/>
            <person name="Reppert S.M."/>
        </authorList>
    </citation>
    <scope>NUCLEOTIDE SEQUENCE [LARGE SCALE GENOMIC DNA]</scope>
    <source>
        <strain evidence="3">F-2</strain>
    </source>
</reference>
<dbReference type="Proteomes" id="UP000007151">
    <property type="component" value="Unassembled WGS sequence"/>
</dbReference>
<proteinExistence type="predicted"/>
<dbReference type="eggNOG" id="ENOG502QWHD">
    <property type="taxonomic scope" value="Eukaryota"/>
</dbReference>
<protein>
    <submittedName>
        <fullName evidence="3">PiggyBac transposase Uribo1</fullName>
    </submittedName>
</protein>